<dbReference type="EMBL" id="HF935560">
    <property type="protein sequence ID" value="CCX31228.1"/>
    <property type="molecule type" value="Genomic_DNA"/>
</dbReference>
<feature type="region of interest" description="Disordered" evidence="1">
    <location>
        <begin position="22"/>
        <end position="54"/>
    </location>
</feature>
<dbReference type="Proteomes" id="UP000018144">
    <property type="component" value="Unassembled WGS sequence"/>
</dbReference>
<evidence type="ECO:0000313" key="3">
    <source>
        <dbReference type="Proteomes" id="UP000018144"/>
    </source>
</evidence>
<accession>U4LH33</accession>
<evidence type="ECO:0000313" key="2">
    <source>
        <dbReference type="EMBL" id="CCX31228.1"/>
    </source>
</evidence>
<protein>
    <submittedName>
        <fullName evidence="2">Uncharacterized protein</fullName>
    </submittedName>
</protein>
<dbReference type="AlphaFoldDB" id="U4LH33"/>
<feature type="compositionally biased region" description="Basic and acidic residues" evidence="1">
    <location>
        <begin position="22"/>
        <end position="36"/>
    </location>
</feature>
<name>U4LH33_PYROM</name>
<organism evidence="2 3">
    <name type="scientific">Pyronema omphalodes (strain CBS 100304)</name>
    <name type="common">Pyronema confluens</name>
    <dbReference type="NCBI Taxonomy" id="1076935"/>
    <lineage>
        <taxon>Eukaryota</taxon>
        <taxon>Fungi</taxon>
        <taxon>Dikarya</taxon>
        <taxon>Ascomycota</taxon>
        <taxon>Pezizomycotina</taxon>
        <taxon>Pezizomycetes</taxon>
        <taxon>Pezizales</taxon>
        <taxon>Pyronemataceae</taxon>
        <taxon>Pyronema</taxon>
    </lineage>
</organism>
<proteinExistence type="predicted"/>
<keyword evidence="3" id="KW-1185">Reference proteome</keyword>
<sequence>MEAHPGVVTQASKVACFASLPRKLEASKMPRQEKPSSPRWTSRGRLKPEATEQR</sequence>
<evidence type="ECO:0000256" key="1">
    <source>
        <dbReference type="SAM" id="MobiDB-lite"/>
    </source>
</evidence>
<reference evidence="2 3" key="1">
    <citation type="journal article" date="2013" name="PLoS Genet.">
        <title>The genome and development-dependent transcriptomes of Pyronema confluens: a window into fungal evolution.</title>
        <authorList>
            <person name="Traeger S."/>
            <person name="Altegoer F."/>
            <person name="Freitag M."/>
            <person name="Gabaldon T."/>
            <person name="Kempken F."/>
            <person name="Kumar A."/>
            <person name="Marcet-Houben M."/>
            <person name="Poggeler S."/>
            <person name="Stajich J.E."/>
            <person name="Nowrousian M."/>
        </authorList>
    </citation>
    <scope>NUCLEOTIDE SEQUENCE [LARGE SCALE GENOMIC DNA]</scope>
    <source>
        <strain evidence="3">CBS 100304</strain>
        <tissue evidence="2">Vegetative mycelium</tissue>
    </source>
</reference>
<gene>
    <name evidence="2" type="ORF">PCON_10359</name>
</gene>